<organism evidence="1 2">
    <name type="scientific">Candolleomyces aberdarensis</name>
    <dbReference type="NCBI Taxonomy" id="2316362"/>
    <lineage>
        <taxon>Eukaryota</taxon>
        <taxon>Fungi</taxon>
        <taxon>Dikarya</taxon>
        <taxon>Basidiomycota</taxon>
        <taxon>Agaricomycotina</taxon>
        <taxon>Agaricomycetes</taxon>
        <taxon>Agaricomycetidae</taxon>
        <taxon>Agaricales</taxon>
        <taxon>Agaricineae</taxon>
        <taxon>Psathyrellaceae</taxon>
        <taxon>Candolleomyces</taxon>
    </lineage>
</organism>
<gene>
    <name evidence="1" type="ORF">EST38_g11713</name>
</gene>
<evidence type="ECO:0000313" key="2">
    <source>
        <dbReference type="Proteomes" id="UP000290288"/>
    </source>
</evidence>
<dbReference type="AlphaFoldDB" id="A0A4Q2D6V6"/>
<protein>
    <submittedName>
        <fullName evidence="1">Uncharacterized protein</fullName>
    </submittedName>
</protein>
<dbReference type="OrthoDB" id="2593747at2759"/>
<reference evidence="1 2" key="1">
    <citation type="submission" date="2019-01" db="EMBL/GenBank/DDBJ databases">
        <title>Draft genome sequence of Psathyrella aberdarensis IHI B618.</title>
        <authorList>
            <person name="Buettner E."/>
            <person name="Kellner H."/>
        </authorList>
    </citation>
    <scope>NUCLEOTIDE SEQUENCE [LARGE SCALE GENOMIC DNA]</scope>
    <source>
        <strain evidence="1 2">IHI B618</strain>
    </source>
</reference>
<name>A0A4Q2D6V6_9AGAR</name>
<keyword evidence="2" id="KW-1185">Reference proteome</keyword>
<sequence>MPLTSIEKVILARDHEVAKWLKEGLNEIVTNKNGLKPDELKSHLGLETAFHLMWIQNQSLNGVPIQSGVVLMKALSILMDDPKAIYLRHNVSVLVRDVSTSGPTRTQFLVKPADLRCSSCSGSLLTFKSYPGFCCPSCDKVVTETDNLGLLPTDGATQKAKSDQNVDEVFKDEIASYESWDQ</sequence>
<dbReference type="Proteomes" id="UP000290288">
    <property type="component" value="Unassembled WGS sequence"/>
</dbReference>
<evidence type="ECO:0000313" key="1">
    <source>
        <dbReference type="EMBL" id="RXW14144.1"/>
    </source>
</evidence>
<dbReference type="EMBL" id="SDEE01000758">
    <property type="protein sequence ID" value="RXW14144.1"/>
    <property type="molecule type" value="Genomic_DNA"/>
</dbReference>
<proteinExistence type="predicted"/>
<comment type="caution">
    <text evidence="1">The sequence shown here is derived from an EMBL/GenBank/DDBJ whole genome shotgun (WGS) entry which is preliminary data.</text>
</comment>
<accession>A0A4Q2D6V6</accession>